<keyword evidence="7" id="KW-0449">Lipoprotein</keyword>
<keyword evidence="5" id="KW-0904">Protein phosphatase</keyword>
<dbReference type="PROSITE" id="PS50054">
    <property type="entry name" value="TYR_PHOSPHATASE_DUAL"/>
    <property type="match status" value="1"/>
</dbReference>
<dbReference type="InterPro" id="IPR020422">
    <property type="entry name" value="TYR_PHOSPHATASE_DUAL_dom"/>
</dbReference>
<feature type="region of interest" description="Disordered" evidence="10">
    <location>
        <begin position="1"/>
        <end position="48"/>
    </location>
</feature>
<evidence type="ECO:0000256" key="4">
    <source>
        <dbReference type="ARBA" id="ARBA00022801"/>
    </source>
</evidence>
<keyword evidence="3" id="KW-0488">Methylation</keyword>
<comment type="similarity">
    <text evidence="1">Belongs to the protein-tyrosine phosphatase family.</text>
</comment>
<dbReference type="CDD" id="cd14500">
    <property type="entry name" value="PTP-IVa"/>
    <property type="match status" value="1"/>
</dbReference>
<feature type="compositionally biased region" description="Basic and acidic residues" evidence="10">
    <location>
        <begin position="21"/>
        <end position="33"/>
    </location>
</feature>
<keyword evidence="4" id="KW-0378">Hydrolase</keyword>
<dbReference type="EMBL" id="HBFR01019234">
    <property type="protein sequence ID" value="CAD8886721.1"/>
    <property type="molecule type" value="Transcribed_RNA"/>
</dbReference>
<name>A0A7S1BI91_9STRA</name>
<dbReference type="InterPro" id="IPR000387">
    <property type="entry name" value="Tyr_Pase_dom"/>
</dbReference>
<evidence type="ECO:0000256" key="8">
    <source>
        <dbReference type="ARBA" id="ARBA00023289"/>
    </source>
</evidence>
<comment type="catalytic activity">
    <reaction evidence="9">
        <text>O-phospho-L-tyrosyl-[protein] + H2O = L-tyrosyl-[protein] + phosphate</text>
        <dbReference type="Rhea" id="RHEA:10684"/>
        <dbReference type="Rhea" id="RHEA-COMP:10136"/>
        <dbReference type="Rhea" id="RHEA-COMP:20101"/>
        <dbReference type="ChEBI" id="CHEBI:15377"/>
        <dbReference type="ChEBI" id="CHEBI:43474"/>
        <dbReference type="ChEBI" id="CHEBI:46858"/>
        <dbReference type="ChEBI" id="CHEBI:61978"/>
        <dbReference type="EC" id="3.1.3.48"/>
    </reaction>
</comment>
<reference evidence="13" key="1">
    <citation type="submission" date="2021-01" db="EMBL/GenBank/DDBJ databases">
        <authorList>
            <person name="Corre E."/>
            <person name="Pelletier E."/>
            <person name="Niang G."/>
            <person name="Scheremetjew M."/>
            <person name="Finn R."/>
            <person name="Kale V."/>
            <person name="Holt S."/>
            <person name="Cochrane G."/>
            <person name="Meng A."/>
            <person name="Brown T."/>
            <person name="Cohen L."/>
        </authorList>
    </citation>
    <scope>NUCLEOTIDE SEQUENCE</scope>
    <source>
        <strain evidence="13">308</strain>
    </source>
</reference>
<dbReference type="InterPro" id="IPR050561">
    <property type="entry name" value="PTP"/>
</dbReference>
<evidence type="ECO:0000256" key="3">
    <source>
        <dbReference type="ARBA" id="ARBA00022481"/>
    </source>
</evidence>
<dbReference type="EC" id="3.1.3.48" evidence="2"/>
<evidence type="ECO:0000256" key="2">
    <source>
        <dbReference type="ARBA" id="ARBA00013064"/>
    </source>
</evidence>
<proteinExistence type="inferred from homology"/>
<evidence type="ECO:0000259" key="11">
    <source>
        <dbReference type="PROSITE" id="PS50054"/>
    </source>
</evidence>
<evidence type="ECO:0000256" key="7">
    <source>
        <dbReference type="ARBA" id="ARBA00023288"/>
    </source>
</evidence>
<evidence type="ECO:0000256" key="5">
    <source>
        <dbReference type="ARBA" id="ARBA00022912"/>
    </source>
</evidence>
<evidence type="ECO:0000256" key="9">
    <source>
        <dbReference type="ARBA" id="ARBA00051722"/>
    </source>
</evidence>
<gene>
    <name evidence="13" type="ORF">CHYS00102_LOCUS13919</name>
</gene>
<keyword evidence="8" id="KW-0636">Prenylation</keyword>
<dbReference type="SUPFAM" id="SSF52799">
    <property type="entry name" value="(Phosphotyrosine protein) phosphatases II"/>
    <property type="match status" value="1"/>
</dbReference>
<dbReference type="SMART" id="SM00404">
    <property type="entry name" value="PTPc_motif"/>
    <property type="match status" value="1"/>
</dbReference>
<dbReference type="Gene3D" id="3.90.190.10">
    <property type="entry name" value="Protein tyrosine phosphatase superfamily"/>
    <property type="match status" value="1"/>
</dbReference>
<sequence length="234" mass="25966">MVSVTPPIQTRSQRNSSRESAPSRKESISRRDVQPFPTGGVGTISIGTGVSTTIHRPTLIEAGDMRFLIMDAPRQNNFHMFIKECRNHNVSDVVRVCEPTYDGRDLRNAGIFLHEMSYNDGTSPPRDVIDGWLELVGVRFQKKRRFKGSSSSRTLDWRVDTASGGVVAVHCIAGLGRAPVLVAIALIEFAGFDPVQAVTFIRQHRRGAINDKQLMYLEQYSRTSQVSGCSCIIS</sequence>
<protein>
    <recommendedName>
        <fullName evidence="2">protein-tyrosine-phosphatase</fullName>
        <ecNumber evidence="2">3.1.3.48</ecNumber>
    </recommendedName>
</protein>
<dbReference type="AlphaFoldDB" id="A0A7S1BI91"/>
<dbReference type="InterPro" id="IPR029021">
    <property type="entry name" value="Prot-tyrosine_phosphatase-like"/>
</dbReference>
<feature type="domain" description="Tyrosine-protein phosphatase" evidence="11">
    <location>
        <begin position="56"/>
        <end position="229"/>
    </location>
</feature>
<evidence type="ECO:0000256" key="10">
    <source>
        <dbReference type="SAM" id="MobiDB-lite"/>
    </source>
</evidence>
<feature type="compositionally biased region" description="Polar residues" evidence="10">
    <location>
        <begin position="1"/>
        <end position="20"/>
    </location>
</feature>
<organism evidence="13">
    <name type="scientific">Corethron hystrix</name>
    <dbReference type="NCBI Taxonomy" id="216773"/>
    <lineage>
        <taxon>Eukaryota</taxon>
        <taxon>Sar</taxon>
        <taxon>Stramenopiles</taxon>
        <taxon>Ochrophyta</taxon>
        <taxon>Bacillariophyta</taxon>
        <taxon>Coscinodiscophyceae</taxon>
        <taxon>Corethrophycidae</taxon>
        <taxon>Corethrales</taxon>
        <taxon>Corethraceae</taxon>
        <taxon>Corethron</taxon>
    </lineage>
</organism>
<dbReference type="PROSITE" id="PS50056">
    <property type="entry name" value="TYR_PHOSPHATASE_2"/>
    <property type="match status" value="1"/>
</dbReference>
<dbReference type="PANTHER" id="PTHR23339">
    <property type="entry name" value="TYROSINE SPECIFIC PROTEIN PHOSPHATASE AND DUAL SPECIFICITY PROTEIN PHOSPHATASE"/>
    <property type="match status" value="1"/>
</dbReference>
<feature type="domain" description="Tyrosine specific protein phosphatases" evidence="12">
    <location>
        <begin position="163"/>
        <end position="216"/>
    </location>
</feature>
<dbReference type="GO" id="GO:0005737">
    <property type="term" value="C:cytoplasm"/>
    <property type="evidence" value="ECO:0007669"/>
    <property type="project" value="UniProtKB-ARBA"/>
</dbReference>
<evidence type="ECO:0000313" key="13">
    <source>
        <dbReference type="EMBL" id="CAD8886721.1"/>
    </source>
</evidence>
<evidence type="ECO:0000256" key="6">
    <source>
        <dbReference type="ARBA" id="ARBA00023157"/>
    </source>
</evidence>
<evidence type="ECO:0000256" key="1">
    <source>
        <dbReference type="ARBA" id="ARBA00009580"/>
    </source>
</evidence>
<dbReference type="GO" id="GO:0004725">
    <property type="term" value="F:protein tyrosine phosphatase activity"/>
    <property type="evidence" value="ECO:0007669"/>
    <property type="project" value="UniProtKB-EC"/>
</dbReference>
<keyword evidence="6" id="KW-1015">Disulfide bond</keyword>
<accession>A0A7S1BI91</accession>
<dbReference type="InterPro" id="IPR003595">
    <property type="entry name" value="Tyr_Pase_cat"/>
</dbReference>
<evidence type="ECO:0000259" key="12">
    <source>
        <dbReference type="PROSITE" id="PS50056"/>
    </source>
</evidence>
<dbReference type="FunFam" id="3.90.190.10:FF:000086">
    <property type="entry name" value="Protein tyrosine phosphatase-like protein"/>
    <property type="match status" value="1"/>
</dbReference>